<evidence type="ECO:0000256" key="4">
    <source>
        <dbReference type="ARBA" id="ARBA00022989"/>
    </source>
</evidence>
<accession>A0A0B5D628</accession>
<gene>
    <name evidence="8" type="ORF">B842_03695</name>
</gene>
<feature type="domain" description="RDD" evidence="7">
    <location>
        <begin position="170"/>
        <end position="281"/>
    </location>
</feature>
<evidence type="ECO:0000256" key="5">
    <source>
        <dbReference type="ARBA" id="ARBA00023136"/>
    </source>
</evidence>
<keyword evidence="9" id="KW-1185">Reference proteome</keyword>
<dbReference type="RefSeq" id="WP_040085273.1">
    <property type="nucleotide sequence ID" value="NZ_BCSU01000019.1"/>
</dbReference>
<feature type="transmembrane region" description="Helical" evidence="6">
    <location>
        <begin position="15"/>
        <end position="36"/>
    </location>
</feature>
<evidence type="ECO:0000256" key="2">
    <source>
        <dbReference type="ARBA" id="ARBA00022475"/>
    </source>
</evidence>
<organism evidence="8 9">
    <name type="scientific">Corynebacterium humireducens NBRC 106098 = DSM 45392</name>
    <dbReference type="NCBI Taxonomy" id="1223515"/>
    <lineage>
        <taxon>Bacteria</taxon>
        <taxon>Bacillati</taxon>
        <taxon>Actinomycetota</taxon>
        <taxon>Actinomycetes</taxon>
        <taxon>Mycobacteriales</taxon>
        <taxon>Corynebacteriaceae</taxon>
        <taxon>Corynebacterium</taxon>
    </lineage>
</organism>
<evidence type="ECO:0000256" key="6">
    <source>
        <dbReference type="SAM" id="Phobius"/>
    </source>
</evidence>
<proteinExistence type="predicted"/>
<name>A0A0B5D628_9CORY</name>
<protein>
    <recommendedName>
        <fullName evidence="7">RDD domain-containing protein</fullName>
    </recommendedName>
</protein>
<dbReference type="Proteomes" id="UP000031524">
    <property type="component" value="Chromosome"/>
</dbReference>
<reference evidence="8 9" key="1">
    <citation type="submission" date="2013-04" db="EMBL/GenBank/DDBJ databases">
        <title>Complete genome sequence of Corynebacterium humireducens DSM 45392(T), isolated from a wastewater-fed microbial fuel cell.</title>
        <authorList>
            <person name="Ruckert C."/>
            <person name="Albersmeier A."/>
            <person name="Kalinowski J."/>
        </authorList>
    </citation>
    <scope>NUCLEOTIDE SEQUENCE [LARGE SCALE GENOMIC DNA]</scope>
    <source>
        <strain evidence="9">MFC-5</strain>
    </source>
</reference>
<evidence type="ECO:0000256" key="1">
    <source>
        <dbReference type="ARBA" id="ARBA00004651"/>
    </source>
</evidence>
<keyword evidence="2" id="KW-1003">Cell membrane</keyword>
<dbReference type="Pfam" id="PF06271">
    <property type="entry name" value="RDD"/>
    <property type="match status" value="2"/>
</dbReference>
<dbReference type="InterPro" id="IPR010432">
    <property type="entry name" value="RDD"/>
</dbReference>
<dbReference type="STRING" id="1223515.B842_03695"/>
<dbReference type="PANTHER" id="PTHR36115">
    <property type="entry name" value="PROLINE-RICH ANTIGEN HOMOLOG-RELATED"/>
    <property type="match status" value="1"/>
</dbReference>
<dbReference type="PANTHER" id="PTHR36115:SF6">
    <property type="entry name" value="PROLINE-RICH ANTIGEN HOMOLOG"/>
    <property type="match status" value="1"/>
</dbReference>
<evidence type="ECO:0000313" key="9">
    <source>
        <dbReference type="Proteomes" id="UP000031524"/>
    </source>
</evidence>
<keyword evidence="5 6" id="KW-0472">Membrane</keyword>
<evidence type="ECO:0000256" key="3">
    <source>
        <dbReference type="ARBA" id="ARBA00022692"/>
    </source>
</evidence>
<dbReference type="HOGENOM" id="CLU_965457_0_0_11"/>
<comment type="subcellular location">
    <subcellularLocation>
        <location evidence="1">Cell membrane</location>
        <topology evidence="1">Multi-pass membrane protein</topology>
    </subcellularLocation>
</comment>
<dbReference type="EMBL" id="CP005286">
    <property type="protein sequence ID" value="AJE32592.1"/>
    <property type="molecule type" value="Genomic_DNA"/>
</dbReference>
<feature type="domain" description="RDD" evidence="7">
    <location>
        <begin position="13"/>
        <end position="144"/>
    </location>
</feature>
<dbReference type="GO" id="GO:0005886">
    <property type="term" value="C:plasma membrane"/>
    <property type="evidence" value="ECO:0007669"/>
    <property type="project" value="UniProtKB-SubCell"/>
</dbReference>
<evidence type="ECO:0000313" key="8">
    <source>
        <dbReference type="EMBL" id="AJE32592.1"/>
    </source>
</evidence>
<keyword evidence="4 6" id="KW-1133">Transmembrane helix</keyword>
<feature type="transmembrane region" description="Helical" evidence="6">
    <location>
        <begin position="101"/>
        <end position="131"/>
    </location>
</feature>
<dbReference type="KEGG" id="chm:B842_03695"/>
<dbReference type="InterPro" id="IPR051791">
    <property type="entry name" value="Pra-immunoreactive"/>
</dbReference>
<dbReference type="AlphaFoldDB" id="A0A0B5D628"/>
<keyword evidence="3 6" id="KW-0812">Transmembrane</keyword>
<sequence>METSAPQLAPAPAGLFLRGAATFVDVTLVLLLGLGVQTLVTEPLDPDMFTIAALLTTANIRILAETVWGGSPGKWLTGIRVKFPGAPRLLRLPLSILRNSWLWVIPLSILLGDMILSVWAAVVVVAVSIILGPDRRSVADLLAGAYVIDSNAPRRVPDPVDRTSPRRALAWAVDMTLSALAGWALDNWLDWSWWAWGLVVLAVLRIASESLRVPTPGKALLGLRVEHRPGMLPVRAAARNLWILPALLLAAGFDHPLLLVECFIALSFLYLPGQRSATDYLAQATVTR</sequence>
<evidence type="ECO:0000259" key="7">
    <source>
        <dbReference type="Pfam" id="PF06271"/>
    </source>
</evidence>